<evidence type="ECO:0000256" key="1">
    <source>
        <dbReference type="SAM" id="SignalP"/>
    </source>
</evidence>
<name>A0ABZ0TNS5_9SPHI</name>
<reference evidence="2 3" key="1">
    <citation type="submission" date="2023-11" db="EMBL/GenBank/DDBJ databases">
        <title>Analysis of the Genomes of Mucilaginibacter gossypii cycad 4 and M. sabulilitoris SNA2: microbes with the potential for plant growth promotion.</title>
        <authorList>
            <person name="Hirsch A.M."/>
            <person name="Humm E."/>
            <person name="Rubbi M."/>
            <person name="Del Vecchio G."/>
            <person name="Ha S.M."/>
            <person name="Pellegrini M."/>
            <person name="Gunsalus R.P."/>
        </authorList>
    </citation>
    <scope>NUCLEOTIDE SEQUENCE [LARGE SCALE GENOMIC DNA]</scope>
    <source>
        <strain evidence="2 3">SNA2</strain>
    </source>
</reference>
<organism evidence="2 3">
    <name type="scientific">Mucilaginibacter sabulilitoris</name>
    <dbReference type="NCBI Taxonomy" id="1173583"/>
    <lineage>
        <taxon>Bacteria</taxon>
        <taxon>Pseudomonadati</taxon>
        <taxon>Bacteroidota</taxon>
        <taxon>Sphingobacteriia</taxon>
        <taxon>Sphingobacteriales</taxon>
        <taxon>Sphingobacteriaceae</taxon>
        <taxon>Mucilaginibacter</taxon>
    </lineage>
</organism>
<feature type="signal peptide" evidence="1">
    <location>
        <begin position="1"/>
        <end position="21"/>
    </location>
</feature>
<keyword evidence="1" id="KW-0732">Signal</keyword>
<gene>
    <name evidence="2" type="ORF">SNE25_01005</name>
</gene>
<dbReference type="EMBL" id="CP139558">
    <property type="protein sequence ID" value="WPU94102.1"/>
    <property type="molecule type" value="Genomic_DNA"/>
</dbReference>
<keyword evidence="3" id="KW-1185">Reference proteome</keyword>
<evidence type="ECO:0000313" key="3">
    <source>
        <dbReference type="Proteomes" id="UP001324380"/>
    </source>
</evidence>
<dbReference type="RefSeq" id="WP_321563228.1">
    <property type="nucleotide sequence ID" value="NZ_CP139558.1"/>
</dbReference>
<accession>A0ABZ0TNS5</accession>
<sequence length="175" mass="19720">MMKPLIFILSTCLSWSLIQSARGQTAAADNKVSESVTFREMPKGPAVYGIFEGRSPCGISRRMNADMAGDCDHLKWQLILFRDIVTLKPATFLLTTEMFDGKPLKGKWAIIRGTKNDPKAVVFALSYGQPGQVLYLYKGDENVLFILDEKRELLTGDQDFSYTLNRVRKVLRPLP</sequence>
<protein>
    <submittedName>
        <fullName evidence="2">Uncharacterized protein</fullName>
    </submittedName>
</protein>
<proteinExistence type="predicted"/>
<feature type="chain" id="PRO_5045663166" evidence="1">
    <location>
        <begin position="22"/>
        <end position="175"/>
    </location>
</feature>
<evidence type="ECO:0000313" key="2">
    <source>
        <dbReference type="EMBL" id="WPU94102.1"/>
    </source>
</evidence>
<dbReference type="Proteomes" id="UP001324380">
    <property type="component" value="Chromosome"/>
</dbReference>